<dbReference type="InterPro" id="IPR003392">
    <property type="entry name" value="PTHD_SSD"/>
</dbReference>
<evidence type="ECO:0000256" key="7">
    <source>
        <dbReference type="ARBA" id="ARBA00057027"/>
    </source>
</evidence>
<evidence type="ECO:0000256" key="5">
    <source>
        <dbReference type="ARBA" id="ARBA00023136"/>
    </source>
</evidence>
<dbReference type="GO" id="GO:0016020">
    <property type="term" value="C:membrane"/>
    <property type="evidence" value="ECO:0007669"/>
    <property type="project" value="InterPro"/>
</dbReference>
<feature type="transmembrane region" description="Helical" evidence="11">
    <location>
        <begin position="313"/>
        <end position="336"/>
    </location>
</feature>
<feature type="transmembrane region" description="Helical" evidence="11">
    <location>
        <begin position="383"/>
        <end position="407"/>
    </location>
</feature>
<keyword evidence="3 11" id="KW-0812">Transmembrane</keyword>
<dbReference type="InterPro" id="IPR051697">
    <property type="entry name" value="Patched_domain-protein"/>
</dbReference>
<feature type="region of interest" description="Disordered" evidence="10">
    <location>
        <begin position="889"/>
        <end position="941"/>
    </location>
</feature>
<name>A0A8J9ZVP3_BRALA</name>
<dbReference type="OrthoDB" id="6510177at2759"/>
<comment type="subcellular location">
    <subcellularLocation>
        <location evidence="8">Cell projection</location>
        <location evidence="8">Cilium</location>
        <location evidence="8">Flagellum membrane</location>
        <topology evidence="8">Multi-pass membrane protein</topology>
    </subcellularLocation>
</comment>
<evidence type="ECO:0000256" key="3">
    <source>
        <dbReference type="ARBA" id="ARBA00022692"/>
    </source>
</evidence>
<keyword evidence="14" id="KW-1185">Reference proteome</keyword>
<comment type="function">
    <text evidence="7">May play a role in sperm development or sperm function. However, does not appear to have an essential role in spermatogenesis or male fertility.</text>
</comment>
<feature type="transmembrane region" description="Helical" evidence="11">
    <location>
        <begin position="413"/>
        <end position="436"/>
    </location>
</feature>
<dbReference type="AlphaFoldDB" id="A0A8J9ZVP3"/>
<keyword evidence="2" id="KW-1003">Cell membrane</keyword>
<dbReference type="FunFam" id="1.20.1640.10:FF:000013">
    <property type="entry name" value="PaTched Related family"/>
    <property type="match status" value="1"/>
</dbReference>
<dbReference type="EMBL" id="OV696689">
    <property type="protein sequence ID" value="CAH1262980.1"/>
    <property type="molecule type" value="Genomic_DNA"/>
</dbReference>
<comment type="similarity">
    <text evidence="1">Belongs to the patched family.</text>
</comment>
<evidence type="ECO:0000256" key="4">
    <source>
        <dbReference type="ARBA" id="ARBA00022989"/>
    </source>
</evidence>
<feature type="domain" description="SSD" evidence="12">
    <location>
        <begin position="279"/>
        <end position="436"/>
    </location>
</feature>
<organism evidence="13 14">
    <name type="scientific">Branchiostoma lanceolatum</name>
    <name type="common">Common lancelet</name>
    <name type="synonym">Amphioxus lanceolatum</name>
    <dbReference type="NCBI Taxonomy" id="7740"/>
    <lineage>
        <taxon>Eukaryota</taxon>
        <taxon>Metazoa</taxon>
        <taxon>Chordata</taxon>
        <taxon>Cephalochordata</taxon>
        <taxon>Leptocardii</taxon>
        <taxon>Amphioxiformes</taxon>
        <taxon>Branchiostomatidae</taxon>
        <taxon>Branchiostoma</taxon>
    </lineage>
</organism>
<protein>
    <recommendedName>
        <fullName evidence="9">Patched domain-containing protein 3</fullName>
    </recommendedName>
</protein>
<feature type="transmembrane region" description="Helical" evidence="11">
    <location>
        <begin position="845"/>
        <end position="867"/>
    </location>
</feature>
<dbReference type="Gene3D" id="1.20.1640.10">
    <property type="entry name" value="Multidrug efflux transporter AcrB transmembrane domain"/>
    <property type="match status" value="2"/>
</dbReference>
<dbReference type="PROSITE" id="PS50156">
    <property type="entry name" value="SSD"/>
    <property type="match status" value="1"/>
</dbReference>
<evidence type="ECO:0000256" key="10">
    <source>
        <dbReference type="SAM" id="MobiDB-lite"/>
    </source>
</evidence>
<evidence type="ECO:0000259" key="12">
    <source>
        <dbReference type="PROSITE" id="PS50156"/>
    </source>
</evidence>
<sequence length="941" mass="104249">MVSPGQNLTISASRERRNMAYDCIERRISRLFALYGGFLARHPLPFLVLPVLLAAGLGSGMFFMESDSSVEGLYTPDNGQGKTERAVVREHFPLNDSEDFQASRIVTLGRSASIIVTSKGNDGVLSLAVLSEVQSLYRSISGIEAQLSGTDHTFTDLCAMWQSQCVVDGYQLLNLTLEKDENMTIGYPWTNLPDGDRLFSGVTLGGVTLEPGTGHVSTAAAFKLTFYLRSENSEDDRLSEEWEKAFLSYMENFESDIIDVSRTSSQSLEEELSKLTARIVPRFSVTFTVLITFSVLSCMMLDTVRTKPWLGMLGVLSAGMAVVSSMGLCLYCGVKFTSVVASMPFLIVGIGVDDMFIMIAAWRKTHPGGSVEERMGETYAEAAVSITITTVTDGLAFGIGAITVFPAIRIFCIYTGVAVLFDYFFQVTFFGACMVYEGRREKSNRHAASCRPAVSPSEVADRSGCYRLFCTGNNMAGVNEKGEFSGSDHAIMTFFRDYFGPFITKTWVKVVVMLLFAGYLGCAIWGCLQAKEGIRLSNLAADDSYVVSYNNKDSQHFMSYGAKISVVFSDELEYWDATVQDQVENAVSRFEETDFTWGKNESESWLRDYLDFIDQFSGIIPGLNASSKSPFITNLRRYFLTDPRFKRYELDIEFNRNKSEILASRFLVQAKEINGSVREKDMVIKMRELADQSPFQTTVYHPSFIFYDQYIAILPNTLQNLGIATATMFVVALVLVPHPVCSIWVTLSIASICTGVVGYMTFWDVNLDAISMINIIMCIGFSVDFSAHITYAFVSCKEDSSNARAVFALYSLGMPILQGALSTILGVAALSTAPSYIFRTFFKTMFLVILLGALHGLVILPVVLTFVGQNVCGNKRRYSVDNKMPPCQKSFKTHQGQTGQSETQRKGGEVELANHQCNNGDPARLRTPSQYNNPSFEPDGT</sequence>
<feature type="transmembrane region" description="Helical" evidence="11">
    <location>
        <begin position="769"/>
        <end position="794"/>
    </location>
</feature>
<dbReference type="Proteomes" id="UP000838412">
    <property type="component" value="Chromosome 4"/>
</dbReference>
<evidence type="ECO:0000313" key="13">
    <source>
        <dbReference type="EMBL" id="CAH1262980.1"/>
    </source>
</evidence>
<proteinExistence type="inferred from homology"/>
<dbReference type="PANTHER" id="PTHR10796">
    <property type="entry name" value="PATCHED-RELATED"/>
    <property type="match status" value="1"/>
</dbReference>
<evidence type="ECO:0000256" key="9">
    <source>
        <dbReference type="ARBA" id="ARBA00074262"/>
    </source>
</evidence>
<keyword evidence="6" id="KW-0325">Glycoprotein</keyword>
<evidence type="ECO:0000256" key="1">
    <source>
        <dbReference type="ARBA" id="ARBA00005585"/>
    </source>
</evidence>
<keyword evidence="5 11" id="KW-0472">Membrane</keyword>
<reference evidence="13" key="1">
    <citation type="submission" date="2022-01" db="EMBL/GenBank/DDBJ databases">
        <authorList>
            <person name="Braso-Vives M."/>
        </authorList>
    </citation>
    <scope>NUCLEOTIDE SEQUENCE</scope>
</reference>
<feature type="compositionally biased region" description="Polar residues" evidence="10">
    <location>
        <begin position="893"/>
        <end position="902"/>
    </location>
</feature>
<feature type="transmembrane region" description="Helical" evidence="11">
    <location>
        <begin position="342"/>
        <end position="362"/>
    </location>
</feature>
<feature type="transmembrane region" description="Helical" evidence="11">
    <location>
        <begin position="506"/>
        <end position="526"/>
    </location>
</feature>
<evidence type="ECO:0000256" key="11">
    <source>
        <dbReference type="SAM" id="Phobius"/>
    </source>
</evidence>
<dbReference type="PANTHER" id="PTHR10796:SF92">
    <property type="entry name" value="PATCHED-RELATED, ISOFORM A"/>
    <property type="match status" value="1"/>
</dbReference>
<evidence type="ECO:0000256" key="8">
    <source>
        <dbReference type="ARBA" id="ARBA00060429"/>
    </source>
</evidence>
<keyword evidence="4 11" id="KW-1133">Transmembrane helix</keyword>
<dbReference type="GO" id="GO:0097225">
    <property type="term" value="C:sperm midpiece"/>
    <property type="evidence" value="ECO:0007669"/>
    <property type="project" value="UniProtKB-ARBA"/>
</dbReference>
<evidence type="ECO:0000256" key="2">
    <source>
        <dbReference type="ARBA" id="ARBA00022475"/>
    </source>
</evidence>
<feature type="transmembrane region" description="Helical" evidence="11">
    <location>
        <begin position="283"/>
        <end position="301"/>
    </location>
</feature>
<dbReference type="Pfam" id="PF02460">
    <property type="entry name" value="Patched"/>
    <property type="match status" value="1"/>
</dbReference>
<feature type="transmembrane region" description="Helical" evidence="11">
    <location>
        <begin position="743"/>
        <end position="763"/>
    </location>
</feature>
<evidence type="ECO:0000256" key="6">
    <source>
        <dbReference type="ARBA" id="ARBA00023180"/>
    </source>
</evidence>
<feature type="transmembrane region" description="Helical" evidence="11">
    <location>
        <begin position="806"/>
        <end position="833"/>
    </location>
</feature>
<dbReference type="InterPro" id="IPR000731">
    <property type="entry name" value="SSD"/>
</dbReference>
<accession>A0A8J9ZVP3</accession>
<dbReference type="SUPFAM" id="SSF82866">
    <property type="entry name" value="Multidrug efflux transporter AcrB transmembrane domain"/>
    <property type="match status" value="2"/>
</dbReference>
<feature type="transmembrane region" description="Helical" evidence="11">
    <location>
        <begin position="718"/>
        <end position="736"/>
    </location>
</feature>
<gene>
    <name evidence="13" type="primary">PTCHD3</name>
    <name evidence="13" type="ORF">BLAG_LOCUS17814</name>
</gene>
<evidence type="ECO:0000313" key="14">
    <source>
        <dbReference type="Proteomes" id="UP000838412"/>
    </source>
</evidence>